<sequence>MPLINNILIMEEKKVKIGVVSDTHLTDYDEKMRRCVTEHFGDVDMILHAGDLVDLRVLGIFQGKEVRAVAGNMDNIYVKNKFPEHLRFEIKGFKFLLIHGWGSPSGIEEKISAGFKNVDCIVYGHTHKPSNHKKDNVLFFNPGSAVDRYIGSSRTIGILEIDKDIQGRIINI</sequence>
<dbReference type="InterPro" id="IPR024654">
    <property type="entry name" value="Calcineurin-like_PHP_lpxH"/>
</dbReference>
<dbReference type="SUPFAM" id="SSF56300">
    <property type="entry name" value="Metallo-dependent phosphatases"/>
    <property type="match status" value="1"/>
</dbReference>
<dbReference type="InterPro" id="IPR029052">
    <property type="entry name" value="Metallo-depent_PP-like"/>
</dbReference>
<dbReference type="NCBIfam" id="TIGR00040">
    <property type="entry name" value="yfcE"/>
    <property type="match status" value="1"/>
</dbReference>
<protein>
    <recommendedName>
        <fullName evidence="1">Calcineurin-like phosphoesterase domain-containing protein</fullName>
    </recommendedName>
</protein>
<accession>A0A0W8FTZ2</accession>
<feature type="domain" description="Calcineurin-like phosphoesterase" evidence="1">
    <location>
        <begin position="16"/>
        <end position="163"/>
    </location>
</feature>
<evidence type="ECO:0000313" key="2">
    <source>
        <dbReference type="EMBL" id="KUG24276.1"/>
    </source>
</evidence>
<dbReference type="AlphaFoldDB" id="A0A0W8FTZ2"/>
<dbReference type="InterPro" id="IPR000979">
    <property type="entry name" value="Phosphodiesterase_MJ0936/Vps29"/>
</dbReference>
<name>A0A0W8FTZ2_9ZZZZ</name>
<dbReference type="Gene3D" id="3.60.21.10">
    <property type="match status" value="1"/>
</dbReference>
<reference evidence="2" key="1">
    <citation type="journal article" date="2015" name="Proc. Natl. Acad. Sci. U.S.A.">
        <title>Networks of energetic and metabolic interactions define dynamics in microbial communities.</title>
        <authorList>
            <person name="Embree M."/>
            <person name="Liu J.K."/>
            <person name="Al-Bassam M.M."/>
            <person name="Zengler K."/>
        </authorList>
    </citation>
    <scope>NUCLEOTIDE SEQUENCE</scope>
</reference>
<dbReference type="Pfam" id="PF12850">
    <property type="entry name" value="Metallophos_2"/>
    <property type="match status" value="1"/>
</dbReference>
<organism evidence="2">
    <name type="scientific">hydrocarbon metagenome</name>
    <dbReference type="NCBI Taxonomy" id="938273"/>
    <lineage>
        <taxon>unclassified sequences</taxon>
        <taxon>metagenomes</taxon>
        <taxon>ecological metagenomes</taxon>
    </lineage>
</organism>
<dbReference type="EMBL" id="LNQE01000853">
    <property type="protein sequence ID" value="KUG24276.1"/>
    <property type="molecule type" value="Genomic_DNA"/>
</dbReference>
<gene>
    <name evidence="2" type="ORF">ASZ90_005910</name>
</gene>
<evidence type="ECO:0000259" key="1">
    <source>
        <dbReference type="Pfam" id="PF12850"/>
    </source>
</evidence>
<proteinExistence type="predicted"/>
<comment type="caution">
    <text evidence="2">The sequence shown here is derived from an EMBL/GenBank/DDBJ whole genome shotgun (WGS) entry which is preliminary data.</text>
</comment>
<dbReference type="PANTHER" id="PTHR11124">
    <property type="entry name" value="VACUOLAR SORTING PROTEIN VPS29"/>
    <property type="match status" value="1"/>
</dbReference>